<dbReference type="Proteomes" id="UP000325286">
    <property type="component" value="Chromosome"/>
</dbReference>
<feature type="region of interest" description="Disordered" evidence="1">
    <location>
        <begin position="37"/>
        <end position="56"/>
    </location>
</feature>
<feature type="compositionally biased region" description="Polar residues" evidence="1">
    <location>
        <begin position="37"/>
        <end position="46"/>
    </location>
</feature>
<reference evidence="2 3" key="1">
    <citation type="submission" date="2019-08" db="EMBL/GenBank/DDBJ databases">
        <title>Deep-cultivation of Planctomycetes and their phenomic and genomic characterization uncovers novel biology.</title>
        <authorList>
            <person name="Wiegand S."/>
            <person name="Jogler M."/>
            <person name="Boedeker C."/>
            <person name="Pinto D."/>
            <person name="Vollmers J."/>
            <person name="Rivas-Marin E."/>
            <person name="Kohn T."/>
            <person name="Peeters S.H."/>
            <person name="Heuer A."/>
            <person name="Rast P."/>
            <person name="Oberbeckmann S."/>
            <person name="Bunk B."/>
            <person name="Jeske O."/>
            <person name="Meyerdierks A."/>
            <person name="Storesund J.E."/>
            <person name="Kallscheuer N."/>
            <person name="Luecker S."/>
            <person name="Lage O.M."/>
            <person name="Pohl T."/>
            <person name="Merkel B.J."/>
            <person name="Hornburger P."/>
            <person name="Mueller R.-W."/>
            <person name="Bruemmer F."/>
            <person name="Labrenz M."/>
            <person name="Spormann A.M."/>
            <person name="Op den Camp H."/>
            <person name="Overmann J."/>
            <person name="Amann R."/>
            <person name="Jetten M.S.M."/>
            <person name="Mascher T."/>
            <person name="Medema M.H."/>
            <person name="Devos D.P."/>
            <person name="Kaster A.-K."/>
            <person name="Ovreas L."/>
            <person name="Rohde M."/>
            <person name="Galperin M.Y."/>
            <person name="Jogler C."/>
        </authorList>
    </citation>
    <scope>NUCLEOTIDE SEQUENCE [LARGE SCALE GENOMIC DNA]</scope>
    <source>
        <strain evidence="2 3">UC8</strain>
    </source>
</reference>
<keyword evidence="3" id="KW-1185">Reference proteome</keyword>
<dbReference type="RefSeq" id="WP_068139685.1">
    <property type="nucleotide sequence ID" value="NZ_CP042914.1"/>
</dbReference>
<dbReference type="PANTHER" id="PTHR36109">
    <property type="entry name" value="MEMBRANE PROTEIN-RELATED"/>
    <property type="match status" value="1"/>
</dbReference>
<proteinExistence type="predicted"/>
<dbReference type="Pfam" id="PF06897">
    <property type="entry name" value="DUF1269"/>
    <property type="match status" value="1"/>
</dbReference>
<name>A0A5B9QN05_9BACT</name>
<organism evidence="2 3">
    <name type="scientific">Roseimaritima ulvae</name>
    <dbReference type="NCBI Taxonomy" id="980254"/>
    <lineage>
        <taxon>Bacteria</taxon>
        <taxon>Pseudomonadati</taxon>
        <taxon>Planctomycetota</taxon>
        <taxon>Planctomycetia</taxon>
        <taxon>Pirellulales</taxon>
        <taxon>Pirellulaceae</taxon>
        <taxon>Roseimaritima</taxon>
    </lineage>
</organism>
<dbReference type="PANTHER" id="PTHR36109:SF2">
    <property type="entry name" value="MEMBRANE PROTEIN"/>
    <property type="match status" value="1"/>
</dbReference>
<sequence length="164" mass="16690">MDSVKQCVVAEYASMSDADLGLKVLETADFTPETVSVVSRSEQGASNEAGRLDDTVADSPPADASIGMGGAVGGTLGAVLGAASMIGPFMVVGPLLGAAAGAGAGGLLGATEQWGVGEDDTRGYEQRVQEGAVLVIVSDTSRRLTEAERLLQTTDPESLRRFEG</sequence>
<accession>A0A5B9QN05</accession>
<gene>
    <name evidence="2" type="ORF">UC8_24890</name>
</gene>
<dbReference type="EMBL" id="CP042914">
    <property type="protein sequence ID" value="QEG40477.1"/>
    <property type="molecule type" value="Genomic_DNA"/>
</dbReference>
<evidence type="ECO:0000256" key="1">
    <source>
        <dbReference type="SAM" id="MobiDB-lite"/>
    </source>
</evidence>
<dbReference type="InterPro" id="IPR009200">
    <property type="entry name" value="DUF1269_membrane"/>
</dbReference>
<evidence type="ECO:0008006" key="4">
    <source>
        <dbReference type="Google" id="ProtNLM"/>
    </source>
</evidence>
<evidence type="ECO:0000313" key="2">
    <source>
        <dbReference type="EMBL" id="QEG40477.1"/>
    </source>
</evidence>
<protein>
    <recommendedName>
        <fullName evidence="4">DUF1269 domain-containing protein</fullName>
    </recommendedName>
</protein>
<dbReference type="InterPro" id="IPR052948">
    <property type="entry name" value="Low_temp-induced_all0457"/>
</dbReference>
<dbReference type="AlphaFoldDB" id="A0A5B9QN05"/>
<dbReference type="KEGG" id="rul:UC8_24890"/>
<evidence type="ECO:0000313" key="3">
    <source>
        <dbReference type="Proteomes" id="UP000325286"/>
    </source>
</evidence>